<feature type="domain" description="DUF6285" evidence="1">
    <location>
        <begin position="28"/>
        <end position="110"/>
    </location>
</feature>
<dbReference type="Pfam" id="PF19802">
    <property type="entry name" value="DUF6285"/>
    <property type="match status" value="1"/>
</dbReference>
<dbReference type="Proteomes" id="UP001596074">
    <property type="component" value="Unassembled WGS sequence"/>
</dbReference>
<evidence type="ECO:0000313" key="2">
    <source>
        <dbReference type="EMBL" id="MFC5753451.1"/>
    </source>
</evidence>
<dbReference type="RefSeq" id="WP_378290487.1">
    <property type="nucleotide sequence ID" value="NZ_JBHSON010000113.1"/>
</dbReference>
<comment type="caution">
    <text evidence="2">The sequence shown here is derived from an EMBL/GenBank/DDBJ whole genome shotgun (WGS) entry which is preliminary data.</text>
</comment>
<reference evidence="3" key="1">
    <citation type="journal article" date="2019" name="Int. J. Syst. Evol. Microbiol.">
        <title>The Global Catalogue of Microorganisms (GCM) 10K type strain sequencing project: providing services to taxonomists for standard genome sequencing and annotation.</title>
        <authorList>
            <consortium name="The Broad Institute Genomics Platform"/>
            <consortium name="The Broad Institute Genome Sequencing Center for Infectious Disease"/>
            <person name="Wu L."/>
            <person name="Ma J."/>
        </authorList>
    </citation>
    <scope>NUCLEOTIDE SEQUENCE [LARGE SCALE GENOMIC DNA]</scope>
    <source>
        <strain evidence="3">KCTC 42087</strain>
    </source>
</reference>
<evidence type="ECO:0000259" key="1">
    <source>
        <dbReference type="Pfam" id="PF19802"/>
    </source>
</evidence>
<gene>
    <name evidence="2" type="ORF">ACFPZN_48200</name>
</gene>
<evidence type="ECO:0000313" key="3">
    <source>
        <dbReference type="Proteomes" id="UP001596074"/>
    </source>
</evidence>
<organism evidence="2 3">
    <name type="scientific">Actinomadura rugatobispora</name>
    <dbReference type="NCBI Taxonomy" id="1994"/>
    <lineage>
        <taxon>Bacteria</taxon>
        <taxon>Bacillati</taxon>
        <taxon>Actinomycetota</taxon>
        <taxon>Actinomycetes</taxon>
        <taxon>Streptosporangiales</taxon>
        <taxon>Thermomonosporaceae</taxon>
        <taxon>Actinomadura</taxon>
    </lineage>
</organism>
<keyword evidence="3" id="KW-1185">Reference proteome</keyword>
<sequence>MAQPHDAPSARELVEAVREFLERDVLGALEGRTRFHALVAVNALSIVEREMAEGPAQAERHRARLEALGYADDAALAAAIRAGETDGRHAEVKAALTEAVRDKLLVANPRHLAT</sequence>
<proteinExistence type="predicted"/>
<name>A0ABW1AFZ3_9ACTN</name>
<accession>A0ABW1AFZ3</accession>
<dbReference type="EMBL" id="JBHSON010000113">
    <property type="protein sequence ID" value="MFC5753451.1"/>
    <property type="molecule type" value="Genomic_DNA"/>
</dbReference>
<protein>
    <submittedName>
        <fullName evidence="2">DUF6285 domain-containing protein</fullName>
    </submittedName>
</protein>
<dbReference type="InterPro" id="IPR046252">
    <property type="entry name" value="DUF6285"/>
</dbReference>